<dbReference type="PRINTS" id="PR00382">
    <property type="entry name" value="LIPIDTRNSFER"/>
</dbReference>
<dbReference type="Proteomes" id="UP000315295">
    <property type="component" value="Unassembled WGS sequence"/>
</dbReference>
<dbReference type="InterPro" id="IPR036312">
    <property type="entry name" value="Bifun_inhib/LTP/seed_sf"/>
</dbReference>
<keyword evidence="5" id="KW-1015">Disulfide bond</keyword>
<evidence type="ECO:0000313" key="9">
    <source>
        <dbReference type="EMBL" id="TQE05939.1"/>
    </source>
</evidence>
<feature type="domain" description="Bifunctional inhibitor/plant lipid transfer protein/seed storage helical" evidence="8">
    <location>
        <begin position="31"/>
        <end position="115"/>
    </location>
</feature>
<feature type="chain" id="PRO_5022227013" description="Non-specific lipid-transfer protein" evidence="7">
    <location>
        <begin position="27"/>
        <end position="119"/>
    </location>
</feature>
<dbReference type="SUPFAM" id="SSF47699">
    <property type="entry name" value="Bifunctional inhibitor/lipid-transfer protein/seed storage 2S albumin"/>
    <property type="match status" value="1"/>
</dbReference>
<dbReference type="STRING" id="106549.A0A540N4J3"/>
<gene>
    <name evidence="9" type="ORF">C1H46_008463</name>
</gene>
<keyword evidence="10" id="KW-1185">Reference proteome</keyword>
<dbReference type="CDD" id="cd01960">
    <property type="entry name" value="nsLTP1"/>
    <property type="match status" value="1"/>
</dbReference>
<keyword evidence="4 6" id="KW-0446">Lipid-binding</keyword>
<evidence type="ECO:0000256" key="4">
    <source>
        <dbReference type="ARBA" id="ARBA00023121"/>
    </source>
</evidence>
<dbReference type="InterPro" id="IPR016140">
    <property type="entry name" value="Bifunc_inhib/LTP/seed_store"/>
</dbReference>
<dbReference type="Pfam" id="PF00234">
    <property type="entry name" value="Tryp_alpha_amyl"/>
    <property type="match status" value="1"/>
</dbReference>
<dbReference type="EMBL" id="VIEB01000113">
    <property type="protein sequence ID" value="TQE05939.1"/>
    <property type="molecule type" value="Genomic_DNA"/>
</dbReference>
<dbReference type="AlphaFoldDB" id="A0A540N4J3"/>
<comment type="caution">
    <text evidence="9">The sequence shown here is derived from an EMBL/GenBank/DDBJ whole genome shotgun (WGS) entry which is preliminary data.</text>
</comment>
<name>A0A540N4J3_MALBA</name>
<evidence type="ECO:0000256" key="3">
    <source>
        <dbReference type="ARBA" id="ARBA00022448"/>
    </source>
</evidence>
<keyword evidence="7" id="KW-0732">Signal</keyword>
<dbReference type="GO" id="GO:0006869">
    <property type="term" value="P:lipid transport"/>
    <property type="evidence" value="ECO:0007669"/>
    <property type="project" value="InterPro"/>
</dbReference>
<evidence type="ECO:0000313" key="10">
    <source>
        <dbReference type="Proteomes" id="UP000315295"/>
    </source>
</evidence>
<reference evidence="9 10" key="1">
    <citation type="journal article" date="2019" name="G3 (Bethesda)">
        <title>Sequencing of a Wild Apple (Malus baccata) Genome Unravels the Differences Between Cultivated and Wild Apple Species Regarding Disease Resistance and Cold Tolerance.</title>
        <authorList>
            <person name="Chen X."/>
        </authorList>
    </citation>
    <scope>NUCLEOTIDE SEQUENCE [LARGE SCALE GENOMIC DNA]</scope>
    <source>
        <strain evidence="10">cv. Shandingzi</strain>
        <tissue evidence="9">Leaves</tissue>
    </source>
</reference>
<proteinExistence type="inferred from homology"/>
<comment type="function">
    <text evidence="1 6">Plant non-specific lipid-transfer proteins transfer phospholipids as well as galactolipids across membranes. May play a role in wax or cutin deposition in the cell walls of expanding epidermal cells and certain secretory tissues.</text>
</comment>
<feature type="signal peptide" evidence="7">
    <location>
        <begin position="1"/>
        <end position="26"/>
    </location>
</feature>
<evidence type="ECO:0000256" key="2">
    <source>
        <dbReference type="ARBA" id="ARBA00009748"/>
    </source>
</evidence>
<dbReference type="SMART" id="SM00499">
    <property type="entry name" value="AAI"/>
    <property type="match status" value="1"/>
</dbReference>
<keyword evidence="3 6" id="KW-0813">Transport</keyword>
<dbReference type="GO" id="GO:0008289">
    <property type="term" value="F:lipid binding"/>
    <property type="evidence" value="ECO:0007669"/>
    <property type="project" value="UniProtKB-KW"/>
</dbReference>
<sequence>MANSAAFKLAFVALVCIVVGAPFAQATISSCGQVTNYVAPCIPYLKTGGKVPPTCCQGIQKLNDAAQTSPDRRTACTCLVNTATKVQGIKPNLIYGLPGACGIRLPYPIGPNTKCNSIQ</sequence>
<organism evidence="9 10">
    <name type="scientific">Malus baccata</name>
    <name type="common">Siberian crab apple</name>
    <name type="synonym">Pyrus baccata</name>
    <dbReference type="NCBI Taxonomy" id="106549"/>
    <lineage>
        <taxon>Eukaryota</taxon>
        <taxon>Viridiplantae</taxon>
        <taxon>Streptophyta</taxon>
        <taxon>Embryophyta</taxon>
        <taxon>Tracheophyta</taxon>
        <taxon>Spermatophyta</taxon>
        <taxon>Magnoliopsida</taxon>
        <taxon>eudicotyledons</taxon>
        <taxon>Gunneridae</taxon>
        <taxon>Pentapetalae</taxon>
        <taxon>rosids</taxon>
        <taxon>fabids</taxon>
        <taxon>Rosales</taxon>
        <taxon>Rosaceae</taxon>
        <taxon>Amygdaloideae</taxon>
        <taxon>Maleae</taxon>
        <taxon>Malus</taxon>
    </lineage>
</organism>
<comment type="similarity">
    <text evidence="2 6">Belongs to the plant LTP family.</text>
</comment>
<evidence type="ECO:0000256" key="1">
    <source>
        <dbReference type="ARBA" id="ARBA00003211"/>
    </source>
</evidence>
<accession>A0A540N4J3</accession>
<evidence type="ECO:0000256" key="7">
    <source>
        <dbReference type="SAM" id="SignalP"/>
    </source>
</evidence>
<evidence type="ECO:0000256" key="5">
    <source>
        <dbReference type="ARBA" id="ARBA00023157"/>
    </source>
</evidence>
<evidence type="ECO:0000259" key="8">
    <source>
        <dbReference type="SMART" id="SM00499"/>
    </source>
</evidence>
<dbReference type="InterPro" id="IPR000528">
    <property type="entry name" value="Plant_nsLTP"/>
</dbReference>
<protein>
    <recommendedName>
        <fullName evidence="6">Non-specific lipid-transfer protein</fullName>
    </recommendedName>
</protein>
<dbReference type="Gene3D" id="1.10.110.10">
    <property type="entry name" value="Plant lipid-transfer and hydrophobic proteins"/>
    <property type="match status" value="1"/>
</dbReference>
<dbReference type="PANTHER" id="PTHR33076">
    <property type="entry name" value="NON-SPECIFIC LIPID-TRANSFER PROTEIN 2-RELATED"/>
    <property type="match status" value="1"/>
</dbReference>
<evidence type="ECO:0000256" key="6">
    <source>
        <dbReference type="RuleBase" id="RU000628"/>
    </source>
</evidence>